<dbReference type="PANTHER" id="PTHR33116:SF84">
    <property type="entry name" value="RNA-DIRECTED DNA POLYMERASE"/>
    <property type="match status" value="1"/>
</dbReference>
<comment type="caution">
    <text evidence="2">The sequence shown here is derived from an EMBL/GenBank/DDBJ whole genome shotgun (WGS) entry which is preliminary data.</text>
</comment>
<name>A0AAW2IQE0_SESRA</name>
<protein>
    <recommendedName>
        <fullName evidence="1">Reverse transcriptase zinc-binding domain-containing protein</fullName>
    </recommendedName>
</protein>
<dbReference type="InterPro" id="IPR026960">
    <property type="entry name" value="RVT-Znf"/>
</dbReference>
<sequence>MIKISHLLKPGLDYRVGDGSKFKLWLDVWHEKGPLIHHYPRGPLATGLPADSLLIEVLQHGCWNWPSETDFDISEIVAHLPNIHPGESDTIHWKLNSGRFSSAAVFSFLNSRSPTVMWHVLLGGRFKIPRQAFILWLAIKGRLSTMDRPWINQREDGCVLCNFAARETHQHLFFDCPYSKRCLAILKENARFQWPKEDWNQGIMWASRKWRGKHLWHAGSRAALASIVYHVWTERNCRKFRSIATSAEVVTMRAMEDVRMRIISEGLPASLQFHCTKYGKYHGIGHSF</sequence>
<accession>A0AAW2IQE0</accession>
<reference evidence="2" key="1">
    <citation type="submission" date="2020-06" db="EMBL/GenBank/DDBJ databases">
        <authorList>
            <person name="Li T."/>
            <person name="Hu X."/>
            <person name="Zhang T."/>
            <person name="Song X."/>
            <person name="Zhang H."/>
            <person name="Dai N."/>
            <person name="Sheng W."/>
            <person name="Hou X."/>
            <person name="Wei L."/>
        </authorList>
    </citation>
    <scope>NUCLEOTIDE SEQUENCE</scope>
    <source>
        <strain evidence="2">G02</strain>
        <tissue evidence="2">Leaf</tissue>
    </source>
</reference>
<dbReference type="EMBL" id="JACGWJ010001147">
    <property type="protein sequence ID" value="KAL0284379.1"/>
    <property type="molecule type" value="Genomic_DNA"/>
</dbReference>
<evidence type="ECO:0000313" key="2">
    <source>
        <dbReference type="EMBL" id="KAL0284379.1"/>
    </source>
</evidence>
<proteinExistence type="predicted"/>
<feature type="domain" description="Reverse transcriptase zinc-binding" evidence="1">
    <location>
        <begin position="100"/>
        <end position="181"/>
    </location>
</feature>
<evidence type="ECO:0000259" key="1">
    <source>
        <dbReference type="Pfam" id="PF13966"/>
    </source>
</evidence>
<reference evidence="2" key="2">
    <citation type="journal article" date="2024" name="Plant">
        <title>Genomic evolution and insights into agronomic trait innovations of Sesamum species.</title>
        <authorList>
            <person name="Miao H."/>
            <person name="Wang L."/>
            <person name="Qu L."/>
            <person name="Liu H."/>
            <person name="Sun Y."/>
            <person name="Le M."/>
            <person name="Wang Q."/>
            <person name="Wei S."/>
            <person name="Zheng Y."/>
            <person name="Lin W."/>
            <person name="Duan Y."/>
            <person name="Cao H."/>
            <person name="Xiong S."/>
            <person name="Wang X."/>
            <person name="Wei L."/>
            <person name="Li C."/>
            <person name="Ma Q."/>
            <person name="Ju M."/>
            <person name="Zhao R."/>
            <person name="Li G."/>
            <person name="Mu C."/>
            <person name="Tian Q."/>
            <person name="Mei H."/>
            <person name="Zhang T."/>
            <person name="Gao T."/>
            <person name="Zhang H."/>
        </authorList>
    </citation>
    <scope>NUCLEOTIDE SEQUENCE</scope>
    <source>
        <strain evidence="2">G02</strain>
    </source>
</reference>
<dbReference type="Pfam" id="PF13966">
    <property type="entry name" value="zf-RVT"/>
    <property type="match status" value="1"/>
</dbReference>
<dbReference type="PANTHER" id="PTHR33116">
    <property type="entry name" value="REVERSE TRANSCRIPTASE ZINC-BINDING DOMAIN-CONTAINING PROTEIN-RELATED-RELATED"/>
    <property type="match status" value="1"/>
</dbReference>
<organism evidence="2">
    <name type="scientific">Sesamum radiatum</name>
    <name type="common">Black benniseed</name>
    <dbReference type="NCBI Taxonomy" id="300843"/>
    <lineage>
        <taxon>Eukaryota</taxon>
        <taxon>Viridiplantae</taxon>
        <taxon>Streptophyta</taxon>
        <taxon>Embryophyta</taxon>
        <taxon>Tracheophyta</taxon>
        <taxon>Spermatophyta</taxon>
        <taxon>Magnoliopsida</taxon>
        <taxon>eudicotyledons</taxon>
        <taxon>Gunneridae</taxon>
        <taxon>Pentapetalae</taxon>
        <taxon>asterids</taxon>
        <taxon>lamiids</taxon>
        <taxon>Lamiales</taxon>
        <taxon>Pedaliaceae</taxon>
        <taxon>Sesamum</taxon>
    </lineage>
</organism>
<dbReference type="AlphaFoldDB" id="A0AAW2IQE0"/>
<gene>
    <name evidence="2" type="ORF">Sradi_7199700</name>
</gene>